<evidence type="ECO:0000256" key="7">
    <source>
        <dbReference type="ARBA" id="ARBA00023180"/>
    </source>
</evidence>
<dbReference type="GO" id="GO:0098552">
    <property type="term" value="C:side of membrane"/>
    <property type="evidence" value="ECO:0007669"/>
    <property type="project" value="UniProtKB-KW"/>
</dbReference>
<feature type="chain" id="PRO_5003390215" evidence="10">
    <location>
        <begin position="20"/>
        <end position="419"/>
    </location>
</feature>
<sequence>MIRKVTVVWFVYCICMCSGQPSKDEFNLFCRILEKADNMVTEVQDYVYDEWQDRKTVWEMKRLYNATANNMNQLRRTLWDMKKFLQQNPPPMQPRNRQKAHRTVSKLINEVDKIVRENRDVAERVNKKIQEAKLSVLQGLYGENVKDIPLTDGNFTAIQSDEGSIFNNVSTASGSCGNNSAAGKTLFNDIFCVCVGEEGDADGPCSAYILPPKNGKDKGKWTQIKYTSSNSKALPLSESITKIEKACKKHLEENIVDRPKGMKALLKEFVDLIGEGWGKENNNGHIFGHRRRSNKDGNKVKSCDGTTGNQTGGGNKEKNNEKFCIDYKNNFKSENKTYSIPWHNKFQAYFTKMHEAKSLEEKILRSRAEILILKAKAWAAYGQEKEDETANLDDISVTVEYETTHHFPLLYFLTCHFFL</sequence>
<evidence type="ECO:0000256" key="6">
    <source>
        <dbReference type="ARBA" id="ARBA00023136"/>
    </source>
</evidence>
<evidence type="ECO:0000256" key="5">
    <source>
        <dbReference type="ARBA" id="ARBA00022729"/>
    </source>
</evidence>
<evidence type="ECO:0000256" key="1">
    <source>
        <dbReference type="ARBA" id="ARBA00002523"/>
    </source>
</evidence>
<dbReference type="InterPro" id="IPR025932">
    <property type="entry name" value="Trypano_VSG_B_N_dom"/>
</dbReference>
<protein>
    <submittedName>
        <fullName evidence="12">Variant surface glycoprotein</fullName>
    </submittedName>
</protein>
<dbReference type="GO" id="GO:0005886">
    <property type="term" value="C:plasma membrane"/>
    <property type="evidence" value="ECO:0007669"/>
    <property type="project" value="UniProtKB-SubCell"/>
</dbReference>
<evidence type="ECO:0000256" key="4">
    <source>
        <dbReference type="ARBA" id="ARBA00022622"/>
    </source>
</evidence>
<evidence type="ECO:0000256" key="10">
    <source>
        <dbReference type="SAM" id="SignalP"/>
    </source>
</evidence>
<reference evidence="12 13" key="2">
    <citation type="journal article" date="2012" name="Proc. Natl. Acad. Sci. U.S.A.">
        <title>Antigenic diversity is generated by distinct evolutionary mechanisms in African trypanosome species.</title>
        <authorList>
            <person name="Jackson A.P."/>
            <person name="Berry A."/>
            <person name="Aslett M."/>
            <person name="Allison H.C."/>
            <person name="Burton P."/>
            <person name="Vavrova-Anderson J."/>
            <person name="Brown R."/>
            <person name="Browne H."/>
            <person name="Corton N."/>
            <person name="Hauser H."/>
            <person name="Gamble J."/>
            <person name="Gilderthorp R."/>
            <person name="Marcello L."/>
            <person name="McQuillan J."/>
            <person name="Otto T.D."/>
            <person name="Quail M.A."/>
            <person name="Sanders M.J."/>
            <person name="van Tonder A."/>
            <person name="Ginger M.L."/>
            <person name="Field M.C."/>
            <person name="Barry J.D."/>
            <person name="Hertz-Fowler C."/>
            <person name="Berriman M."/>
        </authorList>
    </citation>
    <scope>NUCLEOTIDE SEQUENCE [LARGE SCALE GENOMIC DNA]</scope>
    <source>
        <strain evidence="12 13">IL3000</strain>
    </source>
</reference>
<dbReference type="Pfam" id="PF13206">
    <property type="entry name" value="VSG_B"/>
    <property type="match status" value="1"/>
</dbReference>
<feature type="domain" description="Trypanosome variant surface glycoprotein B-type N-terminal" evidence="11">
    <location>
        <begin position="39"/>
        <end position="366"/>
    </location>
</feature>
<evidence type="ECO:0000256" key="9">
    <source>
        <dbReference type="SAM" id="MobiDB-lite"/>
    </source>
</evidence>
<keyword evidence="4" id="KW-0336">GPI-anchor</keyword>
<comment type="caution">
    <text evidence="12">The sequence shown here is derived from an EMBL/GenBank/DDBJ whole genome shotgun (WGS) entry which is preliminary data.</text>
</comment>
<keyword evidence="3" id="KW-1003">Cell membrane</keyword>
<evidence type="ECO:0000313" key="13">
    <source>
        <dbReference type="Proteomes" id="UP000000702"/>
    </source>
</evidence>
<keyword evidence="6" id="KW-0472">Membrane</keyword>
<reference evidence="13" key="1">
    <citation type="submission" date="2011-07" db="EMBL/GenBank/DDBJ databases">
        <title>Divergent evolution of antigenic variation in African trypanosomes.</title>
        <authorList>
            <person name="Jackson A.P."/>
            <person name="Berry A."/>
            <person name="Allison H.C."/>
            <person name="Burton P."/>
            <person name="Anderson J."/>
            <person name="Aslett M."/>
            <person name="Brown R."/>
            <person name="Corton N."/>
            <person name="Harris D."/>
            <person name="Hauser H."/>
            <person name="Gamble J."/>
            <person name="Gilderthorp R."/>
            <person name="McQuillan J."/>
            <person name="Quail M.A."/>
            <person name="Sanders M."/>
            <person name="Van Tonder A."/>
            <person name="Ginger M.L."/>
            <person name="Donelson J.E."/>
            <person name="Field M.C."/>
            <person name="Barry J.D."/>
            <person name="Berriman M."/>
            <person name="Hertz-Fowler C."/>
        </authorList>
    </citation>
    <scope>NUCLEOTIDE SEQUENCE [LARGE SCALE GENOMIC DNA]</scope>
    <source>
        <strain evidence="13">IL3000</strain>
    </source>
</reference>
<evidence type="ECO:0000256" key="3">
    <source>
        <dbReference type="ARBA" id="ARBA00022475"/>
    </source>
</evidence>
<keyword evidence="7" id="KW-0325">Glycoprotein</keyword>
<keyword evidence="13" id="KW-1185">Reference proteome</keyword>
<dbReference type="VEuPathDB" id="TriTrypDB:TcIL3000_0_58770"/>
<dbReference type="AlphaFoldDB" id="F9WDJ6"/>
<feature type="region of interest" description="Disordered" evidence="9">
    <location>
        <begin position="283"/>
        <end position="319"/>
    </location>
</feature>
<organism evidence="12 13">
    <name type="scientific">Trypanosoma congolense (strain IL3000)</name>
    <dbReference type="NCBI Taxonomy" id="1068625"/>
    <lineage>
        <taxon>Eukaryota</taxon>
        <taxon>Discoba</taxon>
        <taxon>Euglenozoa</taxon>
        <taxon>Kinetoplastea</taxon>
        <taxon>Metakinetoplastina</taxon>
        <taxon>Trypanosomatida</taxon>
        <taxon>Trypanosomatidae</taxon>
        <taxon>Trypanosoma</taxon>
        <taxon>Nannomonas</taxon>
    </lineage>
</organism>
<proteinExistence type="predicted"/>
<comment type="function">
    <text evidence="1">VSG forms a coat on the surface of the parasite. The trypanosome evades the immune response of the host by expressing a series of antigenically distinct VSGs from an estimated 1000 VSG genes.</text>
</comment>
<dbReference type="EMBL" id="CAEQ01001878">
    <property type="protein sequence ID" value="CCD15350.1"/>
    <property type="molecule type" value="Genomic_DNA"/>
</dbReference>
<feature type="signal peptide" evidence="10">
    <location>
        <begin position="1"/>
        <end position="19"/>
    </location>
</feature>
<evidence type="ECO:0000313" key="12">
    <source>
        <dbReference type="EMBL" id="CCD15350.1"/>
    </source>
</evidence>
<keyword evidence="8" id="KW-0449">Lipoprotein</keyword>
<evidence type="ECO:0000256" key="2">
    <source>
        <dbReference type="ARBA" id="ARBA00004609"/>
    </source>
</evidence>
<keyword evidence="5 10" id="KW-0732">Signal</keyword>
<name>F9WDJ6_TRYCI</name>
<accession>F9WDJ6</accession>
<evidence type="ECO:0000256" key="8">
    <source>
        <dbReference type="ARBA" id="ARBA00023288"/>
    </source>
</evidence>
<evidence type="ECO:0000259" key="11">
    <source>
        <dbReference type="Pfam" id="PF13206"/>
    </source>
</evidence>
<dbReference type="Proteomes" id="UP000000702">
    <property type="component" value="Unassembled WGS sequence"/>
</dbReference>
<comment type="subcellular location">
    <subcellularLocation>
        <location evidence="2">Cell membrane</location>
        <topology evidence="2">Lipid-anchor</topology>
        <topology evidence="2">GPI-anchor</topology>
    </subcellularLocation>
</comment>
<gene>
    <name evidence="12" type="ORF">TCIL3000_0_58770</name>
</gene>